<evidence type="ECO:0000313" key="19">
    <source>
        <dbReference type="Proteomes" id="UP001408356"/>
    </source>
</evidence>
<evidence type="ECO:0000256" key="10">
    <source>
        <dbReference type="ARBA" id="ARBA00022786"/>
    </source>
</evidence>
<dbReference type="InterPro" id="IPR014857">
    <property type="entry name" value="Nse1_RING_C4HC3-type"/>
</dbReference>
<dbReference type="InterPro" id="IPR013083">
    <property type="entry name" value="Znf_RING/FYVE/PHD"/>
</dbReference>
<dbReference type="PANTHER" id="PTHR20973:SF0">
    <property type="entry name" value="NON-STRUCTURAL MAINTENANCE OF CHROMOSOMES ELEMENT 1 HOMOLOG"/>
    <property type="match status" value="1"/>
</dbReference>
<keyword evidence="11 15" id="KW-0862">Zinc</keyword>
<comment type="function">
    <text evidence="15">Acts in a DNA repair pathway for removal of UV-induced DNA damage that is distinct from classical nucleotide excision repair and in repair of ionizing radiation damage. Functions in homologous recombination repair of DNA double strand breaks and in recovery of stalled replication forks.</text>
</comment>
<keyword evidence="10 15" id="KW-0833">Ubl conjugation pathway</keyword>
<evidence type="ECO:0000259" key="17">
    <source>
        <dbReference type="Pfam" id="PF08746"/>
    </source>
</evidence>
<evidence type="ECO:0000256" key="8">
    <source>
        <dbReference type="ARBA" id="ARBA00022763"/>
    </source>
</evidence>
<keyword evidence="8 15" id="KW-0227">DNA damage</keyword>
<sequence>MDEDLIPPDYNDSNRAFLQALMARGTLTYREAKPIVASILTAQQDGNPGQERVDPETISQETFAAYIAAAQEAVSHFDYEIRNAMHQVRRERVYALVNTTSDPMTQLATLHTPDQIAFVKRVIDAMFEKYNTRRMEVMCVDSMQANKFRHAPRQDADNSMELDGEGQTQATQGTKGIKSSEVSDVLAAMVDEGWFERSQQGFYSLSPRALLELRAWLTDSYNDPDLGPDDWQRIKFCEACKEIVTVGQRCAERDCNVRIHDICEDAFWRTRRQKTCPKCSTAWSGKHFVGSKAVTETEAYKRGRRGSGRDRGSLMEDIMQDEDGDMDEEEE</sequence>
<dbReference type="EC" id="2.3.2.27" evidence="4 15"/>
<evidence type="ECO:0000313" key="18">
    <source>
        <dbReference type="EMBL" id="KAK9422383.1"/>
    </source>
</evidence>
<comment type="subcellular location">
    <subcellularLocation>
        <location evidence="2 15">Nucleus</location>
    </subcellularLocation>
</comment>
<dbReference type="Gene3D" id="1.10.10.10">
    <property type="entry name" value="Winged helix-like DNA-binding domain superfamily/Winged helix DNA-binding domain"/>
    <property type="match status" value="1"/>
</dbReference>
<evidence type="ECO:0000256" key="15">
    <source>
        <dbReference type="RuleBase" id="RU368018"/>
    </source>
</evidence>
<reference evidence="18 19" key="1">
    <citation type="journal article" date="2024" name="J. Plant Pathol.">
        <title>Sequence and assembly of the genome of Seiridium unicorne, isolate CBS 538.82, causal agent of cypress canker disease.</title>
        <authorList>
            <person name="Scali E."/>
            <person name="Rocca G.D."/>
            <person name="Danti R."/>
            <person name="Garbelotto M."/>
            <person name="Barberini S."/>
            <person name="Baroncelli R."/>
            <person name="Emiliani G."/>
        </authorList>
    </citation>
    <scope>NUCLEOTIDE SEQUENCE [LARGE SCALE GENOMIC DNA]</scope>
    <source>
        <strain evidence="18 19">BM-138-508</strain>
    </source>
</reference>
<dbReference type="InterPro" id="IPR011513">
    <property type="entry name" value="Nse1"/>
</dbReference>
<dbReference type="PANTHER" id="PTHR20973">
    <property type="entry name" value="NON-SMC ELEMENT 1-RELATED"/>
    <property type="match status" value="1"/>
</dbReference>
<evidence type="ECO:0000256" key="12">
    <source>
        <dbReference type="ARBA" id="ARBA00023172"/>
    </source>
</evidence>
<keyword evidence="9 15" id="KW-0863">Zinc-finger</keyword>
<evidence type="ECO:0000256" key="4">
    <source>
        <dbReference type="ARBA" id="ARBA00012483"/>
    </source>
</evidence>
<dbReference type="CDD" id="cd16493">
    <property type="entry name" value="RING-CH-C4HC3_NSE1"/>
    <property type="match status" value="1"/>
</dbReference>
<evidence type="ECO:0000256" key="13">
    <source>
        <dbReference type="ARBA" id="ARBA00023204"/>
    </source>
</evidence>
<evidence type="ECO:0000256" key="3">
    <source>
        <dbReference type="ARBA" id="ARBA00010258"/>
    </source>
</evidence>
<evidence type="ECO:0000256" key="14">
    <source>
        <dbReference type="ARBA" id="ARBA00023242"/>
    </source>
</evidence>
<name>A0ABR2V6Y8_9PEZI</name>
<evidence type="ECO:0000256" key="11">
    <source>
        <dbReference type="ARBA" id="ARBA00022833"/>
    </source>
</evidence>
<feature type="region of interest" description="Disordered" evidence="16">
    <location>
        <begin position="151"/>
        <end position="177"/>
    </location>
</feature>
<organism evidence="18 19">
    <name type="scientific">Seiridium unicorne</name>
    <dbReference type="NCBI Taxonomy" id="138068"/>
    <lineage>
        <taxon>Eukaryota</taxon>
        <taxon>Fungi</taxon>
        <taxon>Dikarya</taxon>
        <taxon>Ascomycota</taxon>
        <taxon>Pezizomycotina</taxon>
        <taxon>Sordariomycetes</taxon>
        <taxon>Xylariomycetidae</taxon>
        <taxon>Amphisphaeriales</taxon>
        <taxon>Sporocadaceae</taxon>
        <taxon>Seiridium</taxon>
    </lineage>
</organism>
<evidence type="ECO:0000256" key="2">
    <source>
        <dbReference type="ARBA" id="ARBA00004123"/>
    </source>
</evidence>
<dbReference type="InterPro" id="IPR036388">
    <property type="entry name" value="WH-like_DNA-bd_sf"/>
</dbReference>
<dbReference type="Gene3D" id="3.30.40.10">
    <property type="entry name" value="Zinc/RING finger domain, C3HC4 (zinc finger)"/>
    <property type="match status" value="1"/>
</dbReference>
<keyword evidence="6 15" id="KW-0808">Transferase</keyword>
<evidence type="ECO:0000256" key="9">
    <source>
        <dbReference type="ARBA" id="ARBA00022771"/>
    </source>
</evidence>
<proteinExistence type="inferred from homology"/>
<feature type="domain" description="Non-structural maintenance of chromosomes element 1 RING C4HC3-type" evidence="17">
    <location>
        <begin position="237"/>
        <end position="279"/>
    </location>
</feature>
<keyword evidence="13 15" id="KW-0234">DNA repair</keyword>
<gene>
    <name evidence="18" type="ORF">SUNI508_04739</name>
</gene>
<comment type="similarity">
    <text evidence="3 15">Belongs to the NSE1 family.</text>
</comment>
<keyword evidence="14 15" id="KW-0539">Nucleus</keyword>
<evidence type="ECO:0000256" key="1">
    <source>
        <dbReference type="ARBA" id="ARBA00000900"/>
    </source>
</evidence>
<evidence type="ECO:0000256" key="16">
    <source>
        <dbReference type="SAM" id="MobiDB-lite"/>
    </source>
</evidence>
<comment type="caution">
    <text evidence="18">The sequence shown here is derived from an EMBL/GenBank/DDBJ whole genome shotgun (WGS) entry which is preliminary data.</text>
</comment>
<dbReference type="Proteomes" id="UP001408356">
    <property type="component" value="Unassembled WGS sequence"/>
</dbReference>
<dbReference type="Pfam" id="PF08746">
    <property type="entry name" value="zf-RING-like"/>
    <property type="match status" value="1"/>
</dbReference>
<evidence type="ECO:0000256" key="7">
    <source>
        <dbReference type="ARBA" id="ARBA00022723"/>
    </source>
</evidence>
<keyword evidence="12 15" id="KW-0233">DNA recombination</keyword>
<keyword evidence="19" id="KW-1185">Reference proteome</keyword>
<accession>A0ABR2V6Y8</accession>
<feature type="region of interest" description="Disordered" evidence="16">
    <location>
        <begin position="299"/>
        <end position="331"/>
    </location>
</feature>
<dbReference type="EMBL" id="JARVKF010000113">
    <property type="protein sequence ID" value="KAK9422383.1"/>
    <property type="molecule type" value="Genomic_DNA"/>
</dbReference>
<feature type="compositionally biased region" description="Acidic residues" evidence="16">
    <location>
        <begin position="318"/>
        <end position="331"/>
    </location>
</feature>
<comment type="catalytic activity">
    <reaction evidence="1 15">
        <text>S-ubiquitinyl-[E2 ubiquitin-conjugating enzyme]-L-cysteine + [acceptor protein]-L-lysine = [E2 ubiquitin-conjugating enzyme]-L-cysteine + N(6)-ubiquitinyl-[acceptor protein]-L-lysine.</text>
        <dbReference type="EC" id="2.3.2.27"/>
    </reaction>
</comment>
<dbReference type="Gene3D" id="3.90.1150.220">
    <property type="match status" value="1"/>
</dbReference>
<dbReference type="Pfam" id="PF07574">
    <property type="entry name" value="SMC_Nse1"/>
    <property type="match status" value="1"/>
</dbReference>
<comment type="subunit">
    <text evidence="15">Component of the Smc5-Smc6 complex.</text>
</comment>
<evidence type="ECO:0000256" key="6">
    <source>
        <dbReference type="ARBA" id="ARBA00022679"/>
    </source>
</evidence>
<evidence type="ECO:0000256" key="5">
    <source>
        <dbReference type="ARBA" id="ARBA00019422"/>
    </source>
</evidence>
<protein>
    <recommendedName>
        <fullName evidence="5 15">Non-structural maintenance of chromosomes element 1 homolog</fullName>
        <ecNumber evidence="4 15">2.3.2.27</ecNumber>
    </recommendedName>
</protein>
<keyword evidence="7 15" id="KW-0479">Metal-binding</keyword>